<dbReference type="PROSITE" id="PS51257">
    <property type="entry name" value="PROKAR_LIPOPROTEIN"/>
    <property type="match status" value="1"/>
</dbReference>
<evidence type="ECO:0000256" key="3">
    <source>
        <dbReference type="ARBA" id="ARBA00022729"/>
    </source>
</evidence>
<keyword evidence="4" id="KW-0029">Amino-acid transport</keyword>
<feature type="domain" description="Leucine-binding protein" evidence="5">
    <location>
        <begin position="52"/>
        <end position="371"/>
    </location>
</feature>
<dbReference type="SUPFAM" id="SSF53822">
    <property type="entry name" value="Periplasmic binding protein-like I"/>
    <property type="match status" value="1"/>
</dbReference>
<proteinExistence type="inferred from homology"/>
<name>A0A6G7XIT5_9MICO</name>
<dbReference type="InterPro" id="IPR028081">
    <property type="entry name" value="Leu-bd"/>
</dbReference>
<sequence>MSLKRSATARKSHRSRLVATGAVALSIGLALTGCSGGLASGGDSGDSGKGNIKLGMLAPFSGSEAAFGDYMKFGAQLAINEVNADGGVDGRDLELVTEDDGCDPTAAVAAANKLVTAGVKGSVGGYCSGATLPTLPIFADAQVPMVIPAANSNELVGQGAFMINGTGTQQAESAVKYIKKVGAKSVVVIDDNTDYSVDLADSVEKQADGFKVVKRESINPKEKDFSANVNSVLSANPDFVVWTGYYQAGGLLINQLRGGGYDGPILVGDGSVDAQLAAIAGPDSIKNVVGTFTRTPDMLEGGDKWIADYKKVSNGADPGPYSIQSYEAVKTLAEAYKNAGGTDYDAVVKALKDLKDFPLLTGDLTFAADGSREGGGFVIVEPTGEDGAFVLKDDLKS</sequence>
<dbReference type="PANTHER" id="PTHR47151:SF2">
    <property type="entry name" value="AMINO ACID BINDING PROTEIN"/>
    <property type="match status" value="1"/>
</dbReference>
<dbReference type="PANTHER" id="PTHR47151">
    <property type="entry name" value="LEU/ILE/VAL-BINDING ABC TRANSPORTER SUBUNIT"/>
    <property type="match status" value="1"/>
</dbReference>
<dbReference type="AlphaFoldDB" id="A0A6G7XIT5"/>
<keyword evidence="3" id="KW-0732">Signal</keyword>
<keyword evidence="7" id="KW-1185">Reference proteome</keyword>
<evidence type="ECO:0000313" key="6">
    <source>
        <dbReference type="EMBL" id="QIK64281.1"/>
    </source>
</evidence>
<dbReference type="Pfam" id="PF13458">
    <property type="entry name" value="Peripla_BP_6"/>
    <property type="match status" value="1"/>
</dbReference>
<comment type="similarity">
    <text evidence="1">Belongs to the leucine-binding protein family.</text>
</comment>
<dbReference type="KEGG" id="lvi:G7068_14515"/>
<evidence type="ECO:0000259" key="5">
    <source>
        <dbReference type="Pfam" id="PF13458"/>
    </source>
</evidence>
<gene>
    <name evidence="6" type="ORF">G7068_14515</name>
</gene>
<dbReference type="InterPro" id="IPR028082">
    <property type="entry name" value="Peripla_BP_I"/>
</dbReference>
<organism evidence="6 7">
    <name type="scientific">Leucobacter viscericola</name>
    <dbReference type="NCBI Taxonomy" id="2714935"/>
    <lineage>
        <taxon>Bacteria</taxon>
        <taxon>Bacillati</taxon>
        <taxon>Actinomycetota</taxon>
        <taxon>Actinomycetes</taxon>
        <taxon>Micrococcales</taxon>
        <taxon>Microbacteriaceae</taxon>
        <taxon>Leucobacter</taxon>
    </lineage>
</organism>
<keyword evidence="2" id="KW-0813">Transport</keyword>
<dbReference type="CDD" id="cd06342">
    <property type="entry name" value="PBP1_ABC_LIVBP-like"/>
    <property type="match status" value="1"/>
</dbReference>
<dbReference type="GO" id="GO:0006865">
    <property type="term" value="P:amino acid transport"/>
    <property type="evidence" value="ECO:0007669"/>
    <property type="project" value="UniProtKB-KW"/>
</dbReference>
<dbReference type="EMBL" id="CP049863">
    <property type="protein sequence ID" value="QIK64281.1"/>
    <property type="molecule type" value="Genomic_DNA"/>
</dbReference>
<evidence type="ECO:0000256" key="1">
    <source>
        <dbReference type="ARBA" id="ARBA00010062"/>
    </source>
</evidence>
<evidence type="ECO:0000313" key="7">
    <source>
        <dbReference type="Proteomes" id="UP000502677"/>
    </source>
</evidence>
<evidence type="ECO:0000256" key="2">
    <source>
        <dbReference type="ARBA" id="ARBA00022448"/>
    </source>
</evidence>
<dbReference type="Gene3D" id="3.40.50.2300">
    <property type="match status" value="2"/>
</dbReference>
<dbReference type="PRINTS" id="PR00337">
    <property type="entry name" value="LEUILEVALBP"/>
</dbReference>
<dbReference type="InterPro" id="IPR000709">
    <property type="entry name" value="Leu_Ile_Val-bd"/>
</dbReference>
<protein>
    <submittedName>
        <fullName evidence="6">Branched-chain amino acid ABC transporter substrate-binding protein</fullName>
    </submittedName>
</protein>
<reference evidence="6 7" key="1">
    <citation type="submission" date="2020-03" db="EMBL/GenBank/DDBJ databases">
        <title>Leucobacter sp. nov., isolated from beetles.</title>
        <authorList>
            <person name="Hyun D.-W."/>
            <person name="Bae J.-W."/>
        </authorList>
    </citation>
    <scope>NUCLEOTIDE SEQUENCE [LARGE SCALE GENOMIC DNA]</scope>
    <source>
        <strain evidence="6 7">HDW9C</strain>
    </source>
</reference>
<evidence type="ECO:0000256" key="4">
    <source>
        <dbReference type="ARBA" id="ARBA00022970"/>
    </source>
</evidence>
<dbReference type="Proteomes" id="UP000502677">
    <property type="component" value="Chromosome"/>
</dbReference>
<dbReference type="RefSeq" id="WP_166292614.1">
    <property type="nucleotide sequence ID" value="NZ_CP049863.1"/>
</dbReference>
<accession>A0A6G7XIT5</accession>